<dbReference type="OrthoDB" id="9792148at2"/>
<dbReference type="AlphaFoldDB" id="A0A3N0I3X0"/>
<comment type="caution">
    <text evidence="4">The sequence shown here is derived from an EMBL/GenBank/DDBJ whole genome shotgun (WGS) entry which is preliminary data.</text>
</comment>
<accession>A0A3N0I3X0</accession>
<dbReference type="InterPro" id="IPR042070">
    <property type="entry name" value="PucR_C-HTH_sf"/>
</dbReference>
<dbReference type="InterPro" id="IPR025736">
    <property type="entry name" value="PucR_C-HTH_dom"/>
</dbReference>
<organism evidence="4 5">
    <name type="scientific">Absicoccus porci</name>
    <dbReference type="NCBI Taxonomy" id="2486576"/>
    <lineage>
        <taxon>Bacteria</taxon>
        <taxon>Bacillati</taxon>
        <taxon>Bacillota</taxon>
        <taxon>Erysipelotrichia</taxon>
        <taxon>Erysipelotrichales</taxon>
        <taxon>Erysipelotrichaceae</taxon>
        <taxon>Absicoccus</taxon>
    </lineage>
</organism>
<dbReference type="InterPro" id="IPR051448">
    <property type="entry name" value="CdaR-like_regulators"/>
</dbReference>
<evidence type="ECO:0000313" key="4">
    <source>
        <dbReference type="EMBL" id="RNM31705.1"/>
    </source>
</evidence>
<dbReference type="Pfam" id="PF17853">
    <property type="entry name" value="GGDEF_2"/>
    <property type="match status" value="1"/>
</dbReference>
<evidence type="ECO:0000313" key="5">
    <source>
        <dbReference type="Proteomes" id="UP000276568"/>
    </source>
</evidence>
<evidence type="ECO:0000256" key="1">
    <source>
        <dbReference type="ARBA" id="ARBA00006754"/>
    </source>
</evidence>
<dbReference type="Gene3D" id="1.10.10.2840">
    <property type="entry name" value="PucR C-terminal helix-turn-helix domain"/>
    <property type="match status" value="1"/>
</dbReference>
<comment type="similarity">
    <text evidence="1">Belongs to the CdaR family.</text>
</comment>
<sequence>MLEKEKIALFDMVTTDLSFSSLIENIQKKIFDNPIMITNTYFKVIAMSTDTDFNDDVWNYAKKYHCCSKESILSFREDSASKRLFSQNKSFLYKTNLGKNIPRILGRIAKNNVVYGYIIIFEINHKLEDIDIQKSNLVCKVLCPLLASKTTNDSIYNSRREYFYLNLLHINENNKLEIENEILQFQWDFKSYFQVLSIICPTDKSHYIYLSNEINKIAQDVTSFIYADQILTVLNFNDENIKNTYIKQIQQLLIDFPVKIGISRTFYDLSELKVYFHQALRARELGVLIHKNEILYPFYQYEYYDMIAHYPSKEWPSLICNEYHLLKTYDTVNHTQLLQTCITYFLTGSKVSKAAQELGIHRNTLLYRLSTIEEIIHKNSSDVKVLDLIYHSHLIDQLMQVRDSSIYDPDS</sequence>
<dbReference type="InterPro" id="IPR041522">
    <property type="entry name" value="CdaR_GGDEF"/>
</dbReference>
<dbReference type="Proteomes" id="UP000276568">
    <property type="component" value="Unassembled WGS sequence"/>
</dbReference>
<evidence type="ECO:0008006" key="6">
    <source>
        <dbReference type="Google" id="ProtNLM"/>
    </source>
</evidence>
<proteinExistence type="inferred from homology"/>
<reference evidence="4 5" key="1">
    <citation type="submission" date="2018-11" db="EMBL/GenBank/DDBJ databases">
        <title>Clostridium sp. nov., a member of the family Erysipelotrichaceae isolated from pig faeces.</title>
        <authorList>
            <person name="Chang Y.-H."/>
        </authorList>
    </citation>
    <scope>NUCLEOTIDE SEQUENCE [LARGE SCALE GENOMIC DNA]</scope>
    <source>
        <strain evidence="4 5">YH-panp20</strain>
    </source>
</reference>
<gene>
    <name evidence="4" type="ORF">EDX97_03900</name>
</gene>
<dbReference type="EMBL" id="RJQC01000001">
    <property type="protein sequence ID" value="RNM31705.1"/>
    <property type="molecule type" value="Genomic_DNA"/>
</dbReference>
<feature type="domain" description="PucR C-terminal helix-turn-helix" evidence="2">
    <location>
        <begin position="337"/>
        <end position="380"/>
    </location>
</feature>
<feature type="domain" description="CdaR GGDEF-like" evidence="3">
    <location>
        <begin position="177"/>
        <end position="284"/>
    </location>
</feature>
<evidence type="ECO:0000259" key="3">
    <source>
        <dbReference type="Pfam" id="PF17853"/>
    </source>
</evidence>
<protein>
    <recommendedName>
        <fullName evidence="6">PucR C-terminal helix-turn-helix domain-containing protein</fullName>
    </recommendedName>
</protein>
<evidence type="ECO:0000259" key="2">
    <source>
        <dbReference type="Pfam" id="PF13556"/>
    </source>
</evidence>
<dbReference type="RefSeq" id="WP_128519864.1">
    <property type="nucleotide sequence ID" value="NZ_RJQC01000001.1"/>
</dbReference>
<keyword evidence="5" id="KW-1185">Reference proteome</keyword>
<dbReference type="PANTHER" id="PTHR33744">
    <property type="entry name" value="CARBOHYDRATE DIACID REGULATOR"/>
    <property type="match status" value="1"/>
</dbReference>
<dbReference type="Pfam" id="PF13556">
    <property type="entry name" value="HTH_30"/>
    <property type="match status" value="1"/>
</dbReference>
<name>A0A3N0I3X0_9FIRM</name>